<reference evidence="4 5" key="1">
    <citation type="submission" date="2019-07" db="EMBL/GenBank/DDBJ databases">
        <title>Whole genome shotgun sequence of Cellulomonas composti NBRC 100758.</title>
        <authorList>
            <person name="Hosoyama A."/>
            <person name="Uohara A."/>
            <person name="Ohji S."/>
            <person name="Ichikawa N."/>
        </authorList>
    </citation>
    <scope>NUCLEOTIDE SEQUENCE [LARGE SCALE GENOMIC DNA]</scope>
    <source>
        <strain evidence="4 5">NBRC 100758</strain>
    </source>
</reference>
<dbReference type="InterPro" id="IPR050832">
    <property type="entry name" value="Bact_Acetyltransf"/>
</dbReference>
<dbReference type="CDD" id="cd04301">
    <property type="entry name" value="NAT_SF"/>
    <property type="match status" value="1"/>
</dbReference>
<evidence type="ECO:0000313" key="4">
    <source>
        <dbReference type="EMBL" id="GEL96362.1"/>
    </source>
</evidence>
<dbReference type="RefSeq" id="WP_146843997.1">
    <property type="nucleotide sequence ID" value="NZ_BJWG01000019.1"/>
</dbReference>
<sequence>MDRTTAVTVRRATPADVDALAALAAVTFPLACPPDSTPADQAQFVAAVLSVERFAQYVADEHRTVLLAHDEQGPDAPAGYAMLVAGEPTDPDVQRALTLRPTIELSKLYVHPDRHRGGVASALFAACLEDAGARGAVGMWLGVNQRNSRAQGFYTHAGFVRVGTKHFQVGARLEDDFVLERPLHPHD</sequence>
<accession>A0A511JEG5</accession>
<evidence type="ECO:0000256" key="1">
    <source>
        <dbReference type="ARBA" id="ARBA00022679"/>
    </source>
</evidence>
<proteinExistence type="predicted"/>
<evidence type="ECO:0000256" key="2">
    <source>
        <dbReference type="ARBA" id="ARBA00023315"/>
    </source>
</evidence>
<keyword evidence="1 4" id="KW-0808">Transferase</keyword>
<gene>
    <name evidence="4" type="ORF">CCO02nite_30200</name>
</gene>
<dbReference type="Proteomes" id="UP000321720">
    <property type="component" value="Unassembled WGS sequence"/>
</dbReference>
<dbReference type="InterPro" id="IPR016181">
    <property type="entry name" value="Acyl_CoA_acyltransferase"/>
</dbReference>
<dbReference type="PROSITE" id="PS51186">
    <property type="entry name" value="GNAT"/>
    <property type="match status" value="1"/>
</dbReference>
<feature type="domain" description="N-acetyltransferase" evidence="3">
    <location>
        <begin position="7"/>
        <end position="184"/>
    </location>
</feature>
<name>A0A511JEG5_9CELL</name>
<dbReference type="GO" id="GO:0016747">
    <property type="term" value="F:acyltransferase activity, transferring groups other than amino-acyl groups"/>
    <property type="evidence" value="ECO:0007669"/>
    <property type="project" value="InterPro"/>
</dbReference>
<evidence type="ECO:0000313" key="5">
    <source>
        <dbReference type="Proteomes" id="UP000321720"/>
    </source>
</evidence>
<protein>
    <submittedName>
        <fullName evidence="4">N-acetyltransferase</fullName>
    </submittedName>
</protein>
<dbReference type="EMBL" id="BJWG01000019">
    <property type="protein sequence ID" value="GEL96362.1"/>
    <property type="molecule type" value="Genomic_DNA"/>
</dbReference>
<comment type="caution">
    <text evidence="4">The sequence shown here is derived from an EMBL/GenBank/DDBJ whole genome shotgun (WGS) entry which is preliminary data.</text>
</comment>
<keyword evidence="5" id="KW-1185">Reference proteome</keyword>
<dbReference type="Pfam" id="PF00583">
    <property type="entry name" value="Acetyltransf_1"/>
    <property type="match status" value="1"/>
</dbReference>
<organism evidence="4 5">
    <name type="scientific">Cellulomonas composti</name>
    <dbReference type="NCBI Taxonomy" id="266130"/>
    <lineage>
        <taxon>Bacteria</taxon>
        <taxon>Bacillati</taxon>
        <taxon>Actinomycetota</taxon>
        <taxon>Actinomycetes</taxon>
        <taxon>Micrococcales</taxon>
        <taxon>Cellulomonadaceae</taxon>
        <taxon>Cellulomonas</taxon>
    </lineage>
</organism>
<dbReference type="Gene3D" id="3.40.630.30">
    <property type="match status" value="1"/>
</dbReference>
<keyword evidence="2" id="KW-0012">Acyltransferase</keyword>
<dbReference type="SUPFAM" id="SSF55729">
    <property type="entry name" value="Acyl-CoA N-acyltransferases (Nat)"/>
    <property type="match status" value="1"/>
</dbReference>
<evidence type="ECO:0000259" key="3">
    <source>
        <dbReference type="PROSITE" id="PS51186"/>
    </source>
</evidence>
<dbReference type="PANTHER" id="PTHR43877">
    <property type="entry name" value="AMINOALKYLPHOSPHONATE N-ACETYLTRANSFERASE-RELATED-RELATED"/>
    <property type="match status" value="1"/>
</dbReference>
<dbReference type="OrthoDB" id="143110at2"/>
<dbReference type="AlphaFoldDB" id="A0A511JEG5"/>
<dbReference type="InterPro" id="IPR000182">
    <property type="entry name" value="GNAT_dom"/>
</dbReference>